<dbReference type="AlphaFoldDB" id="A0A644V213"/>
<evidence type="ECO:0008006" key="2">
    <source>
        <dbReference type="Google" id="ProtNLM"/>
    </source>
</evidence>
<comment type="caution">
    <text evidence="1">The sequence shown here is derived from an EMBL/GenBank/DDBJ whole genome shotgun (WGS) entry which is preliminary data.</text>
</comment>
<dbReference type="EMBL" id="VSSQ01000205">
    <property type="protein sequence ID" value="MPL85369.1"/>
    <property type="molecule type" value="Genomic_DNA"/>
</dbReference>
<reference evidence="1" key="1">
    <citation type="submission" date="2019-08" db="EMBL/GenBank/DDBJ databases">
        <authorList>
            <person name="Kucharzyk K."/>
            <person name="Murdoch R.W."/>
            <person name="Higgins S."/>
            <person name="Loffler F."/>
        </authorList>
    </citation>
    <scope>NUCLEOTIDE SEQUENCE</scope>
</reference>
<organism evidence="1">
    <name type="scientific">bioreactor metagenome</name>
    <dbReference type="NCBI Taxonomy" id="1076179"/>
    <lineage>
        <taxon>unclassified sequences</taxon>
        <taxon>metagenomes</taxon>
        <taxon>ecological metagenomes</taxon>
    </lineage>
</organism>
<gene>
    <name evidence="1" type="ORF">SDC9_31337</name>
</gene>
<name>A0A644V213_9ZZZZ</name>
<sequence>MVPEEEKSFVTDIKQQYKNIDILIKVNDKYSVIIEDKTFSNTHDDQINRYKNTLIAEGRENIKSVYFKIVEQPFEENADISISRGDLLEIFKEYVDDAQNNILRDYYEYLLEIEKDVNAYKSEEILTWRDEYDHVYKGFFTHLVKDNIIQTKEDNVINGHYNWCYVSNPSGGFWCLWWFIFKSECLDKCNLFKYIEELYLQIEDNKIVIKMVGNSEHAQDAMRSLYEYCKSIMPKFDKKAFRVGKHMTVGYVDYDEKNYREKIKAMEDLMREIGSGQYIFKTE</sequence>
<evidence type="ECO:0000313" key="1">
    <source>
        <dbReference type="EMBL" id="MPL85369.1"/>
    </source>
</evidence>
<protein>
    <recommendedName>
        <fullName evidence="2">PD-(D/E)XK nuclease superfamily protein</fullName>
    </recommendedName>
</protein>
<proteinExistence type="predicted"/>
<accession>A0A644V213</accession>